<protein>
    <recommendedName>
        <fullName evidence="4">dUTPase</fullName>
    </recommendedName>
</protein>
<evidence type="ECO:0008006" key="4">
    <source>
        <dbReference type="Google" id="ProtNLM"/>
    </source>
</evidence>
<reference evidence="2" key="1">
    <citation type="submission" date="2020-08" db="EMBL/GenBank/DDBJ databases">
        <title>Whole genome shotgun sequence of Polymorphospora rubra NBRC 101157.</title>
        <authorList>
            <person name="Komaki H."/>
            <person name="Tamura T."/>
        </authorList>
    </citation>
    <scope>NUCLEOTIDE SEQUENCE</scope>
    <source>
        <strain evidence="2">NBRC 101157</strain>
    </source>
</reference>
<dbReference type="InterPro" id="IPR025242">
    <property type="entry name" value="DUF4193"/>
</dbReference>
<dbReference type="EMBL" id="AP023359">
    <property type="protein sequence ID" value="BCJ67177.1"/>
    <property type="molecule type" value="Genomic_DNA"/>
</dbReference>
<dbReference type="KEGG" id="pry:Prubr_41980"/>
<evidence type="ECO:0000313" key="2">
    <source>
        <dbReference type="EMBL" id="BCJ67177.1"/>
    </source>
</evidence>
<sequence>MVRPVATEYAAEVSGCPAGTRKQGGTCRRGDDDQSTRTPIFVSPESHWEQLLASGRTSIRRGRYTCLAYEGVRYPARRGSFLARAASRRPWVPKHCRPALQTGNDSSIRESEPMATDYDAPRRDEVDLGEDSLEELKARRVDSQSGAVDVDEAEVAESFELPGADLADEELTVKVLPMQSDEFRCARCFLVHHRSQLAVERNGELICRECA</sequence>
<dbReference type="Proteomes" id="UP000680866">
    <property type="component" value="Chromosome"/>
</dbReference>
<gene>
    <name evidence="2" type="ORF">Prubr_41980</name>
</gene>
<feature type="region of interest" description="Disordered" evidence="1">
    <location>
        <begin position="95"/>
        <end position="120"/>
    </location>
</feature>
<proteinExistence type="predicted"/>
<name>A0A810N1E2_9ACTN</name>
<dbReference type="AlphaFoldDB" id="A0A810N1E2"/>
<accession>A0A810N1E2</accession>
<dbReference type="Pfam" id="PF13834">
    <property type="entry name" value="DUF4193"/>
    <property type="match status" value="1"/>
</dbReference>
<feature type="region of interest" description="Disordered" evidence="1">
    <location>
        <begin position="20"/>
        <end position="39"/>
    </location>
</feature>
<keyword evidence="3" id="KW-1185">Reference proteome</keyword>
<organism evidence="2 3">
    <name type="scientific">Polymorphospora rubra</name>
    <dbReference type="NCBI Taxonomy" id="338584"/>
    <lineage>
        <taxon>Bacteria</taxon>
        <taxon>Bacillati</taxon>
        <taxon>Actinomycetota</taxon>
        <taxon>Actinomycetes</taxon>
        <taxon>Micromonosporales</taxon>
        <taxon>Micromonosporaceae</taxon>
        <taxon>Polymorphospora</taxon>
    </lineage>
</organism>
<evidence type="ECO:0000256" key="1">
    <source>
        <dbReference type="SAM" id="MobiDB-lite"/>
    </source>
</evidence>
<evidence type="ECO:0000313" key="3">
    <source>
        <dbReference type="Proteomes" id="UP000680866"/>
    </source>
</evidence>